<evidence type="ECO:0000256" key="8">
    <source>
        <dbReference type="ARBA" id="ARBA00022603"/>
    </source>
</evidence>
<dbReference type="EC" id="2.1.1.228" evidence="5 15"/>
<dbReference type="HAMAP" id="MF_00605">
    <property type="entry name" value="TrmD"/>
    <property type="match status" value="1"/>
</dbReference>
<keyword evidence="7 15" id="KW-0963">Cytoplasm</keyword>
<gene>
    <name evidence="15" type="primary">trmD</name>
    <name evidence="19" type="ORF">COU46_01480</name>
</gene>
<keyword evidence="9 15" id="KW-0808">Transferase</keyword>
<dbReference type="InterPro" id="IPR016009">
    <property type="entry name" value="tRNA_MeTrfase_TRMD/TRM10"/>
</dbReference>
<evidence type="ECO:0000256" key="15">
    <source>
        <dbReference type="HAMAP-Rule" id="MF_00605"/>
    </source>
</evidence>
<keyword evidence="10 15" id="KW-0949">S-adenosyl-L-methionine</keyword>
<evidence type="ECO:0000256" key="3">
    <source>
        <dbReference type="ARBA" id="ARBA00007630"/>
    </source>
</evidence>
<dbReference type="Gene3D" id="3.40.1280.10">
    <property type="match status" value="1"/>
</dbReference>
<evidence type="ECO:0000256" key="17">
    <source>
        <dbReference type="RuleBase" id="RU003464"/>
    </source>
</evidence>
<proteinExistence type="inferred from homology"/>
<keyword evidence="11 15" id="KW-0819">tRNA processing</keyword>
<organism evidence="19 20">
    <name type="scientific">Candidatus Niyogibacteria bacterium CG10_big_fil_rev_8_21_14_0_10_42_19</name>
    <dbReference type="NCBI Taxonomy" id="1974725"/>
    <lineage>
        <taxon>Bacteria</taxon>
        <taxon>Candidatus Niyogiibacteriota</taxon>
    </lineage>
</organism>
<evidence type="ECO:0000313" key="19">
    <source>
        <dbReference type="EMBL" id="PIR70469.1"/>
    </source>
</evidence>
<evidence type="ECO:0000256" key="14">
    <source>
        <dbReference type="ARBA" id="ARBA00047783"/>
    </source>
</evidence>
<evidence type="ECO:0000256" key="16">
    <source>
        <dbReference type="PIRSR" id="PIRSR000386-1"/>
    </source>
</evidence>
<evidence type="ECO:0000256" key="4">
    <source>
        <dbReference type="ARBA" id="ARBA00011738"/>
    </source>
</evidence>
<dbReference type="FunFam" id="3.40.1280.10:FF:000001">
    <property type="entry name" value="tRNA (guanine-N(1)-)-methyltransferase"/>
    <property type="match status" value="1"/>
</dbReference>
<dbReference type="InterPro" id="IPR029026">
    <property type="entry name" value="tRNA_m1G_MTases_N"/>
</dbReference>
<dbReference type="PANTHER" id="PTHR46417">
    <property type="entry name" value="TRNA (GUANINE-N(1)-)-METHYLTRANSFERASE"/>
    <property type="match status" value="1"/>
</dbReference>
<evidence type="ECO:0000256" key="13">
    <source>
        <dbReference type="ARBA" id="ARBA00033392"/>
    </source>
</evidence>
<dbReference type="InterPro" id="IPR002649">
    <property type="entry name" value="tRNA_m1G_MeTrfase_TrmD"/>
</dbReference>
<dbReference type="GO" id="GO:0005829">
    <property type="term" value="C:cytosol"/>
    <property type="evidence" value="ECO:0007669"/>
    <property type="project" value="TreeGrafter"/>
</dbReference>
<feature type="binding site" evidence="15 16">
    <location>
        <position position="130"/>
    </location>
    <ligand>
        <name>S-adenosyl-L-methionine</name>
        <dbReference type="ChEBI" id="CHEBI:59789"/>
    </ligand>
</feature>
<dbReference type="NCBIfam" id="NF000648">
    <property type="entry name" value="PRK00026.1"/>
    <property type="match status" value="1"/>
</dbReference>
<evidence type="ECO:0000256" key="6">
    <source>
        <dbReference type="ARBA" id="ARBA00014679"/>
    </source>
</evidence>
<sequence>MRFDIITIFPDIFDSYFNESMIKRAREKRAVDIRVHNLREYSKDKHKKVDDRPYGGGPGMVLRIDPLTRALSSILRISNSRFLISNKRTNSKFKKQRTKIILFSPSGKQFDSKTAQNFAKKYERIIMICGHYEGVDERIKKVVSDFGFRISDLSIGPYILTGGEIPSMVVVDTVARHIPGVLGRGESLEENRLGVGVPMYTRPDIFEYKKKKYKVPKVLLSGDHKKINEWRRGHKK</sequence>
<evidence type="ECO:0000313" key="20">
    <source>
        <dbReference type="Proteomes" id="UP000229383"/>
    </source>
</evidence>
<dbReference type="GO" id="GO:0052906">
    <property type="term" value="F:tRNA (guanine(37)-N1)-methyltransferase activity"/>
    <property type="evidence" value="ECO:0007669"/>
    <property type="project" value="UniProtKB-UniRule"/>
</dbReference>
<evidence type="ECO:0000259" key="18">
    <source>
        <dbReference type="Pfam" id="PF01746"/>
    </source>
</evidence>
<dbReference type="NCBIfam" id="TIGR00088">
    <property type="entry name" value="trmD"/>
    <property type="match status" value="1"/>
</dbReference>
<comment type="catalytic activity">
    <reaction evidence="14 15 17">
        <text>guanosine(37) in tRNA + S-adenosyl-L-methionine = N(1)-methylguanosine(37) in tRNA + S-adenosyl-L-homocysteine + H(+)</text>
        <dbReference type="Rhea" id="RHEA:36899"/>
        <dbReference type="Rhea" id="RHEA-COMP:10145"/>
        <dbReference type="Rhea" id="RHEA-COMP:10147"/>
        <dbReference type="ChEBI" id="CHEBI:15378"/>
        <dbReference type="ChEBI" id="CHEBI:57856"/>
        <dbReference type="ChEBI" id="CHEBI:59789"/>
        <dbReference type="ChEBI" id="CHEBI:73542"/>
        <dbReference type="ChEBI" id="CHEBI:74269"/>
        <dbReference type="EC" id="2.1.1.228"/>
    </reaction>
</comment>
<evidence type="ECO:0000256" key="10">
    <source>
        <dbReference type="ARBA" id="ARBA00022691"/>
    </source>
</evidence>
<feature type="domain" description="tRNA methyltransferase TRMD/TRM10-type" evidence="18">
    <location>
        <begin position="1"/>
        <end position="235"/>
    </location>
</feature>
<protein>
    <recommendedName>
        <fullName evidence="6 15">tRNA (guanine-N(1)-)-methyltransferase</fullName>
        <ecNumber evidence="5 15">2.1.1.228</ecNumber>
    </recommendedName>
    <alternativeName>
        <fullName evidence="12 15">M1G-methyltransferase</fullName>
    </alternativeName>
    <alternativeName>
        <fullName evidence="13 15">tRNA [GM37] methyltransferase</fullName>
    </alternativeName>
</protein>
<dbReference type="GO" id="GO:0002939">
    <property type="term" value="P:tRNA N1-guanine methylation"/>
    <property type="evidence" value="ECO:0007669"/>
    <property type="project" value="TreeGrafter"/>
</dbReference>
<evidence type="ECO:0000256" key="12">
    <source>
        <dbReference type="ARBA" id="ARBA00029736"/>
    </source>
</evidence>
<comment type="caution">
    <text evidence="15">Lacks conserved residue(s) required for the propagation of feature annotation.</text>
</comment>
<evidence type="ECO:0000256" key="9">
    <source>
        <dbReference type="ARBA" id="ARBA00022679"/>
    </source>
</evidence>
<dbReference type="Pfam" id="PF01746">
    <property type="entry name" value="tRNA_m1G_MT"/>
    <property type="match status" value="1"/>
</dbReference>
<comment type="caution">
    <text evidence="19">The sequence shown here is derived from an EMBL/GenBank/DDBJ whole genome shotgun (WGS) entry which is preliminary data.</text>
</comment>
<comment type="subcellular location">
    <subcellularLocation>
        <location evidence="2 15 17">Cytoplasm</location>
    </subcellularLocation>
</comment>
<dbReference type="InterPro" id="IPR029028">
    <property type="entry name" value="Alpha/beta_knot_MTases"/>
</dbReference>
<evidence type="ECO:0000256" key="1">
    <source>
        <dbReference type="ARBA" id="ARBA00002634"/>
    </source>
</evidence>
<dbReference type="InterPro" id="IPR023148">
    <property type="entry name" value="tRNA_m1G_MeTrfase_C_sf"/>
</dbReference>
<evidence type="ECO:0000256" key="11">
    <source>
        <dbReference type="ARBA" id="ARBA00022694"/>
    </source>
</evidence>
<dbReference type="Proteomes" id="UP000229383">
    <property type="component" value="Unassembled WGS sequence"/>
</dbReference>
<dbReference type="AlphaFoldDB" id="A0A2H0TFY0"/>
<comment type="similarity">
    <text evidence="3 15 17">Belongs to the RNA methyltransferase TrmD family.</text>
</comment>
<evidence type="ECO:0000256" key="5">
    <source>
        <dbReference type="ARBA" id="ARBA00012807"/>
    </source>
</evidence>
<name>A0A2H0TFY0_9BACT</name>
<comment type="function">
    <text evidence="1 15 17">Specifically methylates guanosine-37 in various tRNAs.</text>
</comment>
<keyword evidence="8 15" id="KW-0489">Methyltransferase</keyword>
<evidence type="ECO:0000256" key="7">
    <source>
        <dbReference type="ARBA" id="ARBA00022490"/>
    </source>
</evidence>
<evidence type="ECO:0000256" key="2">
    <source>
        <dbReference type="ARBA" id="ARBA00004496"/>
    </source>
</evidence>
<dbReference type="Gene3D" id="1.10.1270.20">
    <property type="entry name" value="tRNA(m1g37)methyltransferase, domain 2"/>
    <property type="match status" value="1"/>
</dbReference>
<reference evidence="20" key="1">
    <citation type="submission" date="2017-09" db="EMBL/GenBank/DDBJ databases">
        <title>Depth-based differentiation of microbial function through sediment-hosted aquifers and enrichment of novel symbionts in the deep terrestrial subsurface.</title>
        <authorList>
            <person name="Probst A.J."/>
            <person name="Ladd B."/>
            <person name="Jarett J.K."/>
            <person name="Geller-Mcgrath D.E."/>
            <person name="Sieber C.M.K."/>
            <person name="Emerson J.B."/>
            <person name="Anantharaman K."/>
            <person name="Thomas B.C."/>
            <person name="Malmstrom R."/>
            <person name="Stieglmeier M."/>
            <person name="Klingl A."/>
            <person name="Woyke T."/>
            <person name="Ryan C.M."/>
            <person name="Banfield J.F."/>
        </authorList>
    </citation>
    <scope>NUCLEOTIDE SEQUENCE [LARGE SCALE GENOMIC DNA]</scope>
</reference>
<comment type="subunit">
    <text evidence="4 15 17">Homodimer.</text>
</comment>
<dbReference type="PANTHER" id="PTHR46417:SF1">
    <property type="entry name" value="TRNA (GUANINE-N(1)-)-METHYLTRANSFERASE"/>
    <property type="match status" value="1"/>
</dbReference>
<dbReference type="PIRSF" id="PIRSF000386">
    <property type="entry name" value="tRNA_mtase"/>
    <property type="match status" value="1"/>
</dbReference>
<accession>A0A2H0TFY0</accession>
<dbReference type="EMBL" id="PFCN01000017">
    <property type="protein sequence ID" value="PIR70469.1"/>
    <property type="molecule type" value="Genomic_DNA"/>
</dbReference>
<dbReference type="SUPFAM" id="SSF75217">
    <property type="entry name" value="alpha/beta knot"/>
    <property type="match status" value="1"/>
</dbReference>